<dbReference type="KEGG" id="tet:TTHERM_00549650"/>
<proteinExistence type="predicted"/>
<keyword evidence="2" id="KW-0677">Repeat</keyword>
<dbReference type="InParanoid" id="I7MDB2"/>
<dbReference type="PANTHER" id="PTHR46093:SF18">
    <property type="entry name" value="FIBRONECTIN TYPE-III DOMAIN-CONTAINING PROTEIN"/>
    <property type="match status" value="1"/>
</dbReference>
<reference evidence="5" key="1">
    <citation type="journal article" date="2006" name="PLoS Biol.">
        <title>Macronuclear genome sequence of the ciliate Tetrahymena thermophila, a model eukaryote.</title>
        <authorList>
            <person name="Eisen J.A."/>
            <person name="Coyne R.S."/>
            <person name="Wu M."/>
            <person name="Wu D."/>
            <person name="Thiagarajan M."/>
            <person name="Wortman J.R."/>
            <person name="Badger J.H."/>
            <person name="Ren Q."/>
            <person name="Amedeo P."/>
            <person name="Jones K.M."/>
            <person name="Tallon L.J."/>
            <person name="Delcher A.L."/>
            <person name="Salzberg S.L."/>
            <person name="Silva J.C."/>
            <person name="Haas B.J."/>
            <person name="Majoros W.H."/>
            <person name="Farzad M."/>
            <person name="Carlton J.M."/>
            <person name="Smith R.K. Jr."/>
            <person name="Garg J."/>
            <person name="Pearlman R.E."/>
            <person name="Karrer K.M."/>
            <person name="Sun L."/>
            <person name="Manning G."/>
            <person name="Elde N.C."/>
            <person name="Turkewitz A.P."/>
            <person name="Asai D.J."/>
            <person name="Wilkes D.E."/>
            <person name="Wang Y."/>
            <person name="Cai H."/>
            <person name="Collins K."/>
            <person name="Stewart B.A."/>
            <person name="Lee S.R."/>
            <person name="Wilamowska K."/>
            <person name="Weinberg Z."/>
            <person name="Ruzzo W.L."/>
            <person name="Wloga D."/>
            <person name="Gaertig J."/>
            <person name="Frankel J."/>
            <person name="Tsao C.-C."/>
            <person name="Gorovsky M.A."/>
            <person name="Keeling P.J."/>
            <person name="Waller R.F."/>
            <person name="Patron N.J."/>
            <person name="Cherry J.M."/>
            <person name="Stover N.A."/>
            <person name="Krieger C.J."/>
            <person name="del Toro C."/>
            <person name="Ryder H.F."/>
            <person name="Williamson S.C."/>
            <person name="Barbeau R.A."/>
            <person name="Hamilton E.P."/>
            <person name="Orias E."/>
        </authorList>
    </citation>
    <scope>NUCLEOTIDE SEQUENCE [LARGE SCALE GENOMIC DNA]</scope>
    <source>
        <strain evidence="5">SB210</strain>
    </source>
</reference>
<feature type="compositionally biased region" description="Polar residues" evidence="3">
    <location>
        <begin position="135"/>
        <end position="161"/>
    </location>
</feature>
<dbReference type="eggNOG" id="KOG0379">
    <property type="taxonomic scope" value="Eukaryota"/>
</dbReference>
<dbReference type="STRING" id="312017.I7MDB2"/>
<dbReference type="InterPro" id="IPR015915">
    <property type="entry name" value="Kelch-typ_b-propeller"/>
</dbReference>
<keyword evidence="1" id="KW-0880">Kelch repeat</keyword>
<accession>I7MDB2</accession>
<gene>
    <name evidence="4" type="ORF">TTHERM_00549650</name>
</gene>
<dbReference type="PANTHER" id="PTHR46093">
    <property type="entry name" value="ACYL-COA-BINDING DOMAIN-CONTAINING PROTEIN 5"/>
    <property type="match status" value="1"/>
</dbReference>
<dbReference type="EMBL" id="GG662864">
    <property type="protein sequence ID" value="EAR86118.2"/>
    <property type="molecule type" value="Genomic_DNA"/>
</dbReference>
<dbReference type="OrthoDB" id="286745at2759"/>
<dbReference type="FunCoup" id="I7MDB2">
    <property type="interactions" value="6"/>
</dbReference>
<keyword evidence="5" id="KW-1185">Reference proteome</keyword>
<evidence type="ECO:0000256" key="1">
    <source>
        <dbReference type="ARBA" id="ARBA00022441"/>
    </source>
</evidence>
<sequence>MNASQQVQYRKLMDYLSPFDSLKINSQEYQQLKKKTVQSAVKKLDTDANQFILQQLGVYQTAKFSNQQRISTYNPNTNSGLSPKKQQIQNSSERQNGRSNSVQSFNYSNNNAHSNQTSRVQITKRGSVDIRTPNKVYSNQSSRHSYRQKNQSWNTPSNFSKVNLGTNETESFIVNESNNSSQIKGLQQNNQSNKLVSLNISNIIENINQENSHHQHNIITKSVVYQEPVKYAWSEIKFKGKLCEGRSFSQAVIYNGEFYFYGGYDASKGVYKDFVCLSFSSNGPSSFHQVELSEDNKETPGRLCRHGAVLKGNIMVIFGGRTSSIQSSNCMFEYSFEERKFKKIDPVLSNPQDLPDSHQYRQQKNQMKSNSQVLMPCIDSHSMLYDQNKELLIISGGFLGEVCEYSIDVFTFNFSSNSWTYIPSQTSQEKLPKPRGSHGSVLQNNNLFIFGGTDGENILEDMWYFSMDSHTWTQIDFTQQTIQPGPRSGIQMMEYQGYFFVFGGFKSLINERNDLVIFDSRKMEWIYQSERKEIIETIQTQSACSSPSKIRQQSNNKGGIQSISKQILNQYRSDFSRQNSQQAFLYQHGSSSQLGSPFSKKILVPLLQKDELSQIMNKNRENRIKVINEKKMQLLKQFEVSEEMRNQLISPIPILQSMRSSLNLLSSCNQSHRYDQINETQLKLQNFQNTQSLIRGKHPGARDGYLSAVIGDKLIIFGGDRHRMSLNDTYQLDLKMLLEYLRRL</sequence>
<dbReference type="SUPFAM" id="SSF117281">
    <property type="entry name" value="Kelch motif"/>
    <property type="match status" value="2"/>
</dbReference>
<dbReference type="Gene3D" id="2.120.10.80">
    <property type="entry name" value="Kelch-type beta propeller"/>
    <property type="match status" value="2"/>
</dbReference>
<dbReference type="Pfam" id="PF24681">
    <property type="entry name" value="Kelch_KLHDC2_KLHL20_DRC7"/>
    <property type="match status" value="1"/>
</dbReference>
<dbReference type="RefSeq" id="XP_976713.2">
    <property type="nucleotide sequence ID" value="XM_971620.2"/>
</dbReference>
<dbReference type="eggNOG" id="KOG3482">
    <property type="taxonomic scope" value="Eukaryota"/>
</dbReference>
<feature type="region of interest" description="Disordered" evidence="3">
    <location>
        <begin position="71"/>
        <end position="161"/>
    </location>
</feature>
<name>I7MDB2_TETTS</name>
<evidence type="ECO:0000256" key="2">
    <source>
        <dbReference type="ARBA" id="ARBA00022737"/>
    </source>
</evidence>
<dbReference type="AlphaFoldDB" id="I7MDB2"/>
<evidence type="ECO:0000256" key="3">
    <source>
        <dbReference type="SAM" id="MobiDB-lite"/>
    </source>
</evidence>
<protein>
    <submittedName>
        <fullName evidence="4">Sm protein</fullName>
    </submittedName>
</protein>
<evidence type="ECO:0000313" key="4">
    <source>
        <dbReference type="EMBL" id="EAR86118.2"/>
    </source>
</evidence>
<dbReference type="GeneID" id="7822778"/>
<organism evidence="4 5">
    <name type="scientific">Tetrahymena thermophila (strain SB210)</name>
    <dbReference type="NCBI Taxonomy" id="312017"/>
    <lineage>
        <taxon>Eukaryota</taxon>
        <taxon>Sar</taxon>
        <taxon>Alveolata</taxon>
        <taxon>Ciliophora</taxon>
        <taxon>Intramacronucleata</taxon>
        <taxon>Oligohymenophorea</taxon>
        <taxon>Hymenostomatida</taxon>
        <taxon>Tetrahymenina</taxon>
        <taxon>Tetrahymenidae</taxon>
        <taxon>Tetrahymena</taxon>
    </lineage>
</organism>
<dbReference type="Proteomes" id="UP000009168">
    <property type="component" value="Unassembled WGS sequence"/>
</dbReference>
<evidence type="ECO:0000313" key="5">
    <source>
        <dbReference type="Proteomes" id="UP000009168"/>
    </source>
</evidence>
<feature type="compositionally biased region" description="Polar residues" evidence="3">
    <location>
        <begin position="71"/>
        <end position="121"/>
    </location>
</feature>